<evidence type="ECO:0000259" key="3">
    <source>
        <dbReference type="PROSITE" id="PS01031"/>
    </source>
</evidence>
<feature type="domain" description="SHSP" evidence="3">
    <location>
        <begin position="1"/>
        <end position="83"/>
    </location>
</feature>
<dbReference type="PANTHER" id="PTHR11527">
    <property type="entry name" value="HEAT-SHOCK PROTEIN 20 FAMILY MEMBER"/>
    <property type="match status" value="1"/>
</dbReference>
<dbReference type="Pfam" id="PF00011">
    <property type="entry name" value="HSP20"/>
    <property type="match status" value="1"/>
</dbReference>
<comment type="caution">
    <text evidence="4">The sequence shown here is derived from an EMBL/GenBank/DDBJ whole genome shotgun (WGS) entry which is preliminary data.</text>
</comment>
<proteinExistence type="inferred from homology"/>
<keyword evidence="5" id="KW-1185">Reference proteome</keyword>
<name>A0ABS8ZFN8_9PSEU</name>
<dbReference type="Gene3D" id="2.60.40.790">
    <property type="match status" value="1"/>
</dbReference>
<evidence type="ECO:0000256" key="1">
    <source>
        <dbReference type="PROSITE-ProRule" id="PRU00285"/>
    </source>
</evidence>
<dbReference type="SUPFAM" id="SSF49764">
    <property type="entry name" value="HSP20-like chaperones"/>
    <property type="match status" value="1"/>
</dbReference>
<dbReference type="InterPro" id="IPR031107">
    <property type="entry name" value="Small_HSP"/>
</dbReference>
<dbReference type="InterPro" id="IPR002068">
    <property type="entry name" value="A-crystallin/Hsp20_dom"/>
</dbReference>
<dbReference type="InterPro" id="IPR008978">
    <property type="entry name" value="HSP20-like_chaperone"/>
</dbReference>
<comment type="similarity">
    <text evidence="1 2">Belongs to the small heat shock protein (HSP20) family.</text>
</comment>
<organism evidence="4 5">
    <name type="scientific">Kibdelosporangium philippinense</name>
    <dbReference type="NCBI Taxonomy" id="211113"/>
    <lineage>
        <taxon>Bacteria</taxon>
        <taxon>Bacillati</taxon>
        <taxon>Actinomycetota</taxon>
        <taxon>Actinomycetes</taxon>
        <taxon>Pseudonocardiales</taxon>
        <taxon>Pseudonocardiaceae</taxon>
        <taxon>Kibdelosporangium</taxon>
    </lineage>
</organism>
<sequence length="86" mass="9456">MDPEKDITITIESNELLIKAERAVAKHDDTHSEFSYGSFARRVRLPNAAVAEKVSARYDAGILEVTVPLTESLEGKAINVQIGTKE</sequence>
<gene>
    <name evidence="4" type="ORF">LWC34_17635</name>
</gene>
<dbReference type="PROSITE" id="PS01031">
    <property type="entry name" value="SHSP"/>
    <property type="match status" value="1"/>
</dbReference>
<evidence type="ECO:0000313" key="5">
    <source>
        <dbReference type="Proteomes" id="UP001521150"/>
    </source>
</evidence>
<accession>A0ABS8ZFN8</accession>
<protein>
    <submittedName>
        <fullName evidence="4">Hsp20/alpha crystallin family protein</fullName>
    </submittedName>
</protein>
<dbReference type="Proteomes" id="UP001521150">
    <property type="component" value="Unassembled WGS sequence"/>
</dbReference>
<evidence type="ECO:0000313" key="4">
    <source>
        <dbReference type="EMBL" id="MCE7004632.1"/>
    </source>
</evidence>
<reference evidence="4 5" key="1">
    <citation type="submission" date="2021-12" db="EMBL/GenBank/DDBJ databases">
        <title>Genome sequence of Kibdelosporangium philippinense ATCC 49844.</title>
        <authorList>
            <person name="Fedorov E.A."/>
            <person name="Omeragic M."/>
            <person name="Shalygina K.F."/>
            <person name="Maclea K.S."/>
        </authorList>
    </citation>
    <scope>NUCLEOTIDE SEQUENCE [LARGE SCALE GENOMIC DNA]</scope>
    <source>
        <strain evidence="4 5">ATCC 49844</strain>
    </source>
</reference>
<evidence type="ECO:0000256" key="2">
    <source>
        <dbReference type="RuleBase" id="RU003616"/>
    </source>
</evidence>
<dbReference type="CDD" id="cd06464">
    <property type="entry name" value="ACD_sHsps-like"/>
    <property type="match status" value="1"/>
</dbReference>
<dbReference type="EMBL" id="JAJVCN010000001">
    <property type="protein sequence ID" value="MCE7004632.1"/>
    <property type="molecule type" value="Genomic_DNA"/>
</dbReference>
<dbReference type="RefSeq" id="WP_233726125.1">
    <property type="nucleotide sequence ID" value="NZ_JAJVCN010000001.1"/>
</dbReference>